<comment type="caution">
    <text evidence="2">The sequence shown here is derived from an EMBL/GenBank/DDBJ whole genome shotgun (WGS) entry which is preliminary data.</text>
</comment>
<protein>
    <submittedName>
        <fullName evidence="2">Uncharacterized protein</fullName>
    </submittedName>
</protein>
<name>A0A1Z5KA68_FISSO</name>
<dbReference type="Proteomes" id="UP000198406">
    <property type="component" value="Unassembled WGS sequence"/>
</dbReference>
<evidence type="ECO:0000256" key="1">
    <source>
        <dbReference type="SAM" id="MobiDB-lite"/>
    </source>
</evidence>
<sequence>MTSCFGGPAYRHADRAAQSPRSISRRSAVPSYLSRDSATLPSANDGHASNGISEQPRRRSSARRTLIEVLNEALELLDDDGVSDFNSVDAP</sequence>
<evidence type="ECO:0000313" key="2">
    <source>
        <dbReference type="EMBL" id="GAX23086.1"/>
    </source>
</evidence>
<accession>A0A1Z5KA68</accession>
<proteinExistence type="predicted"/>
<gene>
    <name evidence="2" type="ORF">FisN_15Hh011</name>
</gene>
<organism evidence="2 3">
    <name type="scientific">Fistulifera solaris</name>
    <name type="common">Oleaginous diatom</name>
    <dbReference type="NCBI Taxonomy" id="1519565"/>
    <lineage>
        <taxon>Eukaryota</taxon>
        <taxon>Sar</taxon>
        <taxon>Stramenopiles</taxon>
        <taxon>Ochrophyta</taxon>
        <taxon>Bacillariophyta</taxon>
        <taxon>Bacillariophyceae</taxon>
        <taxon>Bacillariophycidae</taxon>
        <taxon>Naviculales</taxon>
        <taxon>Naviculaceae</taxon>
        <taxon>Fistulifera</taxon>
    </lineage>
</organism>
<keyword evidence="3" id="KW-1185">Reference proteome</keyword>
<reference evidence="2 3" key="1">
    <citation type="journal article" date="2015" name="Plant Cell">
        <title>Oil accumulation by the oleaginous diatom Fistulifera solaris as revealed by the genome and transcriptome.</title>
        <authorList>
            <person name="Tanaka T."/>
            <person name="Maeda Y."/>
            <person name="Veluchamy A."/>
            <person name="Tanaka M."/>
            <person name="Abida H."/>
            <person name="Marechal E."/>
            <person name="Bowler C."/>
            <person name="Muto M."/>
            <person name="Sunaga Y."/>
            <person name="Tanaka M."/>
            <person name="Yoshino T."/>
            <person name="Taniguchi T."/>
            <person name="Fukuda Y."/>
            <person name="Nemoto M."/>
            <person name="Matsumoto M."/>
            <person name="Wong P.S."/>
            <person name="Aburatani S."/>
            <person name="Fujibuchi W."/>
        </authorList>
    </citation>
    <scope>NUCLEOTIDE SEQUENCE [LARGE SCALE GENOMIC DNA]</scope>
    <source>
        <strain evidence="2 3">JPCC DA0580</strain>
    </source>
</reference>
<dbReference type="InParanoid" id="A0A1Z5KA68"/>
<dbReference type="EMBL" id="BDSP01000193">
    <property type="protein sequence ID" value="GAX23086.1"/>
    <property type="molecule type" value="Genomic_DNA"/>
</dbReference>
<evidence type="ECO:0000313" key="3">
    <source>
        <dbReference type="Proteomes" id="UP000198406"/>
    </source>
</evidence>
<feature type="region of interest" description="Disordered" evidence="1">
    <location>
        <begin position="1"/>
        <end position="63"/>
    </location>
</feature>
<dbReference type="AlphaFoldDB" id="A0A1Z5KA68"/>